<name>A0A1G8RZ92_9MICC</name>
<dbReference type="Pfam" id="PF01928">
    <property type="entry name" value="CYTH"/>
    <property type="match status" value="1"/>
</dbReference>
<dbReference type="SMART" id="SM01118">
    <property type="entry name" value="CYTH"/>
    <property type="match status" value="1"/>
</dbReference>
<keyword evidence="3" id="KW-1185">Reference proteome</keyword>
<dbReference type="Proteomes" id="UP000182130">
    <property type="component" value="Unassembled WGS sequence"/>
</dbReference>
<dbReference type="PROSITE" id="PS51708">
    <property type="entry name" value="CHAD"/>
    <property type="match status" value="1"/>
</dbReference>
<dbReference type="SUPFAM" id="SSF55154">
    <property type="entry name" value="CYTH-like phosphatases"/>
    <property type="match status" value="1"/>
</dbReference>
<accession>A0A1G8RZ92</accession>
<feature type="region of interest" description="Disordered" evidence="1">
    <location>
        <begin position="388"/>
        <end position="411"/>
    </location>
</feature>
<gene>
    <name evidence="2" type="ORF">SAMN05216555_108118</name>
</gene>
<dbReference type="EMBL" id="FNEI01000008">
    <property type="protein sequence ID" value="SDJ22273.1"/>
    <property type="molecule type" value="Genomic_DNA"/>
</dbReference>
<evidence type="ECO:0000313" key="3">
    <source>
        <dbReference type="Proteomes" id="UP000182130"/>
    </source>
</evidence>
<dbReference type="AlphaFoldDB" id="A0A1G8RZ92"/>
<evidence type="ECO:0000256" key="1">
    <source>
        <dbReference type="SAM" id="MobiDB-lite"/>
    </source>
</evidence>
<dbReference type="Gene3D" id="2.40.320.10">
    <property type="entry name" value="Hypothetical Protein Pfu-838710-001"/>
    <property type="match status" value="1"/>
</dbReference>
<dbReference type="RefSeq" id="WP_074589190.1">
    <property type="nucleotide sequence ID" value="NZ_FNEI01000008.1"/>
</dbReference>
<sequence length="510" mass="56202">MTTTPAPATESTESERKYQPGTTARAPRFLDIPGVEHTGDPAEMLLEAVYFDTADMELARRAITLRRRTGGPDDGWHLKVPLGPDSRQEIHAPLGQPEEVPPRLLEGLAAFTRGKKLSPTARLTTRRTTTRLYGPDGVHLADFSDDHVHAARPGAADQGTHWREWEVELVHATPEFFLAAEPVLAAAGAAPASHSSKLARAFGSEWPAATGRPPVRPRRKGPVLDVAVAYVDACITELLTHDAGVRREEDEALHDLRSTVRRIRSALAIYRPLFKKKAVAGLQDELRWIGRVLGKPRDAEVMRTRILEDLSGLADDPPAVAARRLVEQELGARYDAGYRRALAALDSPRYFRLLNALEAFRDHPPATGKAGRKARKGSRKLVNKALARLDKSQRKARKTSAGPRQDKALHQVRKDAKRLRHGAETVTALHGKAARRLRKSGHRIQKVLGDHQDAVIARGLLAGFASAPDLGETGRAVYGQLARQEEKTAEQARAAYRKARKKARPRSLKL</sequence>
<dbReference type="InterPro" id="IPR038186">
    <property type="entry name" value="CHAD_dom_sf"/>
</dbReference>
<dbReference type="PANTHER" id="PTHR39339:SF1">
    <property type="entry name" value="CHAD DOMAIN-CONTAINING PROTEIN"/>
    <property type="match status" value="1"/>
</dbReference>
<feature type="compositionally biased region" description="Low complexity" evidence="1">
    <location>
        <begin position="1"/>
        <end position="11"/>
    </location>
</feature>
<proteinExistence type="predicted"/>
<dbReference type="InterPro" id="IPR007899">
    <property type="entry name" value="CHAD_dom"/>
</dbReference>
<feature type="region of interest" description="Disordered" evidence="1">
    <location>
        <begin position="489"/>
        <end position="510"/>
    </location>
</feature>
<protein>
    <submittedName>
        <fullName evidence="2">CHAD domain-containing protein</fullName>
    </submittedName>
</protein>
<dbReference type="Gene3D" id="1.40.20.10">
    <property type="entry name" value="CHAD domain"/>
    <property type="match status" value="1"/>
</dbReference>
<dbReference type="STRING" id="1045773.SAMN05216555_108118"/>
<dbReference type="PANTHER" id="PTHR39339">
    <property type="entry name" value="SLR1444 PROTEIN"/>
    <property type="match status" value="1"/>
</dbReference>
<dbReference type="CDD" id="cd07374">
    <property type="entry name" value="CYTH-like_Pase"/>
    <property type="match status" value="1"/>
</dbReference>
<dbReference type="SMART" id="SM00880">
    <property type="entry name" value="CHAD"/>
    <property type="match status" value="1"/>
</dbReference>
<evidence type="ECO:0000313" key="2">
    <source>
        <dbReference type="EMBL" id="SDJ22273.1"/>
    </source>
</evidence>
<feature type="region of interest" description="Disordered" evidence="1">
    <location>
        <begin position="1"/>
        <end position="28"/>
    </location>
</feature>
<reference evidence="3" key="1">
    <citation type="submission" date="2016-10" db="EMBL/GenBank/DDBJ databases">
        <authorList>
            <person name="Varghese N."/>
            <person name="Submissions S."/>
        </authorList>
    </citation>
    <scope>NUCLEOTIDE SEQUENCE [LARGE SCALE GENOMIC DNA]</scope>
    <source>
        <strain evidence="3">CGMCC 1.10783</strain>
    </source>
</reference>
<dbReference type="Pfam" id="PF05235">
    <property type="entry name" value="CHAD"/>
    <property type="match status" value="1"/>
</dbReference>
<dbReference type="InterPro" id="IPR023577">
    <property type="entry name" value="CYTH_domain"/>
</dbReference>
<dbReference type="OrthoDB" id="9777271at2"/>
<dbReference type="InterPro" id="IPR033469">
    <property type="entry name" value="CYTH-like_dom_sf"/>
</dbReference>
<organism evidence="2 3">
    <name type="scientific">Arthrobacter cupressi</name>
    <dbReference type="NCBI Taxonomy" id="1045773"/>
    <lineage>
        <taxon>Bacteria</taxon>
        <taxon>Bacillati</taxon>
        <taxon>Actinomycetota</taxon>
        <taxon>Actinomycetes</taxon>
        <taxon>Micrococcales</taxon>
        <taxon>Micrococcaceae</taxon>
        <taxon>Arthrobacter</taxon>
    </lineage>
</organism>
<feature type="compositionally biased region" description="Basic residues" evidence="1">
    <location>
        <begin position="495"/>
        <end position="510"/>
    </location>
</feature>